<protein>
    <submittedName>
        <fullName evidence="2">Spore cortex biosynthesis protein YabQ</fullName>
    </submittedName>
</protein>
<gene>
    <name evidence="2" type="primary">yabQ</name>
    <name evidence="2" type="ORF">H4Q31_20720</name>
</gene>
<sequence length="197" mass="22676">MNAQMHFATIGTMILCGLAMGMAFDVYRVACHRFSVRRWMLPGFDVVYWAAATMYVFRALLHHNFGEVRLYVFLGIAIGITGYFGLISPTAIKAISRLFRIGQSICLFIWRIIRTVLIVPILWIVKALARLADVVFVVIAALILWIGKLLAKPLGKLGRWIWQLLLPVRRALRPVRDFVHAVRDKWRAIRDVFKRKP</sequence>
<evidence type="ECO:0000313" key="2">
    <source>
        <dbReference type="EMBL" id="MBB6679711.1"/>
    </source>
</evidence>
<dbReference type="Proteomes" id="UP000574133">
    <property type="component" value="Unassembled WGS sequence"/>
</dbReference>
<dbReference type="InterPro" id="IPR019074">
    <property type="entry name" value="YabQ"/>
</dbReference>
<organism evidence="2 3">
    <name type="scientific">Cohnella lubricantis</name>
    <dbReference type="NCBI Taxonomy" id="2163172"/>
    <lineage>
        <taxon>Bacteria</taxon>
        <taxon>Bacillati</taxon>
        <taxon>Bacillota</taxon>
        <taxon>Bacilli</taxon>
        <taxon>Bacillales</taxon>
        <taxon>Paenibacillaceae</taxon>
        <taxon>Cohnella</taxon>
    </lineage>
</organism>
<reference evidence="2 3" key="1">
    <citation type="submission" date="2020-08" db="EMBL/GenBank/DDBJ databases">
        <title>Cohnella phylogeny.</title>
        <authorList>
            <person name="Dunlap C."/>
        </authorList>
    </citation>
    <scope>NUCLEOTIDE SEQUENCE [LARGE SCALE GENOMIC DNA]</scope>
    <source>
        <strain evidence="2 3">DSM 103658</strain>
    </source>
</reference>
<feature type="transmembrane region" description="Helical" evidence="1">
    <location>
        <begin position="104"/>
        <end position="125"/>
    </location>
</feature>
<feature type="transmembrane region" description="Helical" evidence="1">
    <location>
        <begin position="131"/>
        <end position="151"/>
    </location>
</feature>
<comment type="caution">
    <text evidence="2">The sequence shown here is derived from an EMBL/GenBank/DDBJ whole genome shotgun (WGS) entry which is preliminary data.</text>
</comment>
<dbReference type="Pfam" id="PF09578">
    <property type="entry name" value="Spore_YabQ"/>
    <property type="match status" value="1"/>
</dbReference>
<evidence type="ECO:0000313" key="3">
    <source>
        <dbReference type="Proteomes" id="UP000574133"/>
    </source>
</evidence>
<evidence type="ECO:0000256" key="1">
    <source>
        <dbReference type="SAM" id="Phobius"/>
    </source>
</evidence>
<keyword evidence="1" id="KW-0472">Membrane</keyword>
<dbReference type="EMBL" id="JACJVN010000100">
    <property type="protein sequence ID" value="MBB6679711.1"/>
    <property type="molecule type" value="Genomic_DNA"/>
</dbReference>
<dbReference type="RefSeq" id="WP_185180968.1">
    <property type="nucleotide sequence ID" value="NZ_CBCSEP010000022.1"/>
</dbReference>
<feature type="transmembrane region" description="Helical" evidence="1">
    <location>
        <begin position="6"/>
        <end position="27"/>
    </location>
</feature>
<accession>A0A841TMH0</accession>
<proteinExistence type="predicted"/>
<keyword evidence="3" id="KW-1185">Reference proteome</keyword>
<feature type="transmembrane region" description="Helical" evidence="1">
    <location>
        <begin position="70"/>
        <end position="92"/>
    </location>
</feature>
<dbReference type="NCBIfam" id="TIGR02893">
    <property type="entry name" value="spore_yabQ"/>
    <property type="match status" value="1"/>
</dbReference>
<dbReference type="AlphaFoldDB" id="A0A841TMH0"/>
<keyword evidence="1" id="KW-1133">Transmembrane helix</keyword>
<name>A0A841TMH0_9BACL</name>
<feature type="transmembrane region" description="Helical" evidence="1">
    <location>
        <begin position="39"/>
        <end position="58"/>
    </location>
</feature>
<keyword evidence="1" id="KW-0812">Transmembrane</keyword>